<keyword evidence="3" id="KW-1185">Reference proteome</keyword>
<feature type="domain" description="Glycosyl transferase family 1" evidence="1">
    <location>
        <begin position="199"/>
        <end position="369"/>
    </location>
</feature>
<gene>
    <name evidence="2" type="ORF">H6F41_02860</name>
</gene>
<protein>
    <submittedName>
        <fullName evidence="2">Glycosyltransferase family 4 protein</fullName>
    </submittedName>
</protein>
<evidence type="ECO:0000313" key="3">
    <source>
        <dbReference type="Proteomes" id="UP000642094"/>
    </source>
</evidence>
<dbReference type="PANTHER" id="PTHR45947:SF3">
    <property type="entry name" value="SULFOQUINOVOSYL TRANSFERASE SQD2"/>
    <property type="match status" value="1"/>
</dbReference>
<evidence type="ECO:0000259" key="1">
    <source>
        <dbReference type="Pfam" id="PF00534"/>
    </source>
</evidence>
<dbReference type="Proteomes" id="UP000642094">
    <property type="component" value="Unassembled WGS sequence"/>
</dbReference>
<dbReference type="Gene3D" id="3.40.50.2000">
    <property type="entry name" value="Glycogen Phosphorylase B"/>
    <property type="match status" value="2"/>
</dbReference>
<dbReference type="RefSeq" id="WP_190401972.1">
    <property type="nucleotide sequence ID" value="NZ_JACJQB010000003.1"/>
</dbReference>
<dbReference type="InterPro" id="IPR001296">
    <property type="entry name" value="Glyco_trans_1"/>
</dbReference>
<dbReference type="SUPFAM" id="SSF53756">
    <property type="entry name" value="UDP-Glycosyltransferase/glycogen phosphorylase"/>
    <property type="match status" value="1"/>
</dbReference>
<dbReference type="CDD" id="cd03801">
    <property type="entry name" value="GT4_PimA-like"/>
    <property type="match status" value="1"/>
</dbReference>
<evidence type="ECO:0000313" key="2">
    <source>
        <dbReference type="EMBL" id="MBD2187083.1"/>
    </source>
</evidence>
<organism evidence="2 3">
    <name type="scientific">Pseudanabaena mucicola FACHB-723</name>
    <dbReference type="NCBI Taxonomy" id="2692860"/>
    <lineage>
        <taxon>Bacteria</taxon>
        <taxon>Bacillati</taxon>
        <taxon>Cyanobacteriota</taxon>
        <taxon>Cyanophyceae</taxon>
        <taxon>Pseudanabaenales</taxon>
        <taxon>Pseudanabaenaceae</taxon>
        <taxon>Pseudanabaena</taxon>
    </lineage>
</organism>
<name>A0ABR7ZSY1_9CYAN</name>
<sequence>MSNIPKVLIVATHPIQYQVPWFQALSQRNDISLDVLFLSILDAQQQGVGFGISFEWDIPLLDGYKWKVAKDYLKQTIFKGFTSQYLSKPLQLLKELQPDVVILTGWQVLPLLQLLLACKILKIPCAVRGESNSLKPRPFFISLLHQTILNLYNAFLVIGKANHSFYLKNGVPIHKLFSCPYFIDNQRFRDTSIKLMSQRQQLRDKWQISFSKVCFCYVGKLETKKRILDLLEALKNLKNSSNYDLIHILVVGTGELMELAQKFVSDHSLPVTFAGFLNQSEIVQAYVASDCLVLPSDYGETWGLVVNEAMACGLPAIVSDRVGCGLDLVESGVTGETFPFADSIALAKLLDVAISDFPKLKIMGKNAQRLVFEKYSINQLVDGTIQSVNYLLPTHSKN</sequence>
<accession>A0ABR7ZSY1</accession>
<dbReference type="EMBL" id="JACJQB010000003">
    <property type="protein sequence ID" value="MBD2187083.1"/>
    <property type="molecule type" value="Genomic_DNA"/>
</dbReference>
<dbReference type="Pfam" id="PF00534">
    <property type="entry name" value="Glycos_transf_1"/>
    <property type="match status" value="1"/>
</dbReference>
<proteinExistence type="predicted"/>
<dbReference type="InterPro" id="IPR050194">
    <property type="entry name" value="Glycosyltransferase_grp1"/>
</dbReference>
<comment type="caution">
    <text evidence="2">The sequence shown here is derived from an EMBL/GenBank/DDBJ whole genome shotgun (WGS) entry which is preliminary data.</text>
</comment>
<dbReference type="PANTHER" id="PTHR45947">
    <property type="entry name" value="SULFOQUINOVOSYL TRANSFERASE SQD2"/>
    <property type="match status" value="1"/>
</dbReference>
<reference evidence="2 3" key="1">
    <citation type="journal article" date="2020" name="ISME J.">
        <title>Comparative genomics reveals insights into cyanobacterial evolution and habitat adaptation.</title>
        <authorList>
            <person name="Chen M.Y."/>
            <person name="Teng W.K."/>
            <person name="Zhao L."/>
            <person name="Hu C.X."/>
            <person name="Zhou Y.K."/>
            <person name="Han B.P."/>
            <person name="Song L.R."/>
            <person name="Shu W.S."/>
        </authorList>
    </citation>
    <scope>NUCLEOTIDE SEQUENCE [LARGE SCALE GENOMIC DNA]</scope>
    <source>
        <strain evidence="2 3">FACHB-723</strain>
    </source>
</reference>